<dbReference type="InterPro" id="IPR036412">
    <property type="entry name" value="HAD-like_sf"/>
</dbReference>
<keyword evidence="3" id="KW-1185">Reference proteome</keyword>
<dbReference type="Gene3D" id="3.90.1470.20">
    <property type="match status" value="1"/>
</dbReference>
<dbReference type="AlphaFoldDB" id="A0A9P6QLM3"/>
<dbReference type="GO" id="GO:0016791">
    <property type="term" value="F:phosphatase activity"/>
    <property type="evidence" value="ECO:0007669"/>
    <property type="project" value="InterPro"/>
</dbReference>
<proteinExistence type="predicted"/>
<dbReference type="Gene3D" id="3.40.50.1000">
    <property type="entry name" value="HAD superfamily/HAD-like"/>
    <property type="match status" value="1"/>
</dbReference>
<dbReference type="PANTHER" id="PTHR28181">
    <property type="entry name" value="UPF0655 PROTEIN YCR015C"/>
    <property type="match status" value="1"/>
</dbReference>
<dbReference type="InterPro" id="IPR050849">
    <property type="entry name" value="HAD-like_hydrolase_phosphatase"/>
</dbReference>
<dbReference type="PANTHER" id="PTHR28181:SF2">
    <property type="entry name" value="PHOSPHORIC MONOESTER HYDROLASE"/>
    <property type="match status" value="1"/>
</dbReference>
<evidence type="ECO:0000256" key="1">
    <source>
        <dbReference type="ARBA" id="ARBA00022801"/>
    </source>
</evidence>
<dbReference type="Pfam" id="PF12710">
    <property type="entry name" value="HAD"/>
    <property type="match status" value="1"/>
</dbReference>
<dbReference type="NCBIfam" id="TIGR01489">
    <property type="entry name" value="DKMTPPase-SF"/>
    <property type="match status" value="1"/>
</dbReference>
<evidence type="ECO:0008006" key="4">
    <source>
        <dbReference type="Google" id="ProtNLM"/>
    </source>
</evidence>
<dbReference type="Proteomes" id="UP000807716">
    <property type="component" value="Unassembled WGS sequence"/>
</dbReference>
<organism evidence="2 3">
    <name type="scientific">Actinomortierella ambigua</name>
    <dbReference type="NCBI Taxonomy" id="1343610"/>
    <lineage>
        <taxon>Eukaryota</taxon>
        <taxon>Fungi</taxon>
        <taxon>Fungi incertae sedis</taxon>
        <taxon>Mucoromycota</taxon>
        <taxon>Mortierellomycotina</taxon>
        <taxon>Mortierellomycetes</taxon>
        <taxon>Mortierellales</taxon>
        <taxon>Mortierellaceae</taxon>
        <taxon>Actinomortierella</taxon>
    </lineage>
</organism>
<dbReference type="EMBL" id="JAAAJB010000051">
    <property type="protein sequence ID" value="KAG0268417.1"/>
    <property type="molecule type" value="Genomic_DNA"/>
</dbReference>
<keyword evidence="1" id="KW-0378">Hydrolase</keyword>
<dbReference type="InterPro" id="IPR023214">
    <property type="entry name" value="HAD_sf"/>
</dbReference>
<evidence type="ECO:0000313" key="3">
    <source>
        <dbReference type="Proteomes" id="UP000807716"/>
    </source>
</evidence>
<gene>
    <name evidence="2" type="ORF">DFQ27_006769</name>
</gene>
<comment type="caution">
    <text evidence="2">The sequence shown here is derived from an EMBL/GenBank/DDBJ whole genome shotgun (WGS) entry which is preliminary data.</text>
</comment>
<accession>A0A9P6QLM3</accession>
<dbReference type="InterPro" id="IPR006384">
    <property type="entry name" value="HAD_hydro_PyrdxlP_Pase-like"/>
</dbReference>
<reference evidence="2" key="1">
    <citation type="journal article" date="2020" name="Fungal Divers.">
        <title>Resolving the Mortierellaceae phylogeny through synthesis of multi-gene phylogenetics and phylogenomics.</title>
        <authorList>
            <person name="Vandepol N."/>
            <person name="Liber J."/>
            <person name="Desiro A."/>
            <person name="Na H."/>
            <person name="Kennedy M."/>
            <person name="Barry K."/>
            <person name="Grigoriev I.V."/>
            <person name="Miller A.N."/>
            <person name="O'Donnell K."/>
            <person name="Stajich J.E."/>
            <person name="Bonito G."/>
        </authorList>
    </citation>
    <scope>NUCLEOTIDE SEQUENCE</scope>
    <source>
        <strain evidence="2">BC1065</strain>
    </source>
</reference>
<name>A0A9P6QLM3_9FUNG</name>
<evidence type="ECO:0000313" key="2">
    <source>
        <dbReference type="EMBL" id="KAG0268417.1"/>
    </source>
</evidence>
<protein>
    <recommendedName>
        <fullName evidence="4">Phosphatase</fullName>
    </recommendedName>
</protein>
<dbReference type="SUPFAM" id="SSF56784">
    <property type="entry name" value="HAD-like"/>
    <property type="match status" value="1"/>
</dbReference>
<dbReference type="OrthoDB" id="2342176at2759"/>
<sequence>MATVQVFSDFDGTICLKDTGCILIDSGMGYENRKILDAKVLAHEMTFLEAMHLFWDSVSLTLEEGLDLVRDAELDPGFVAFHRYVGEQQIPFAVVSCGLDILIQEYMAWHLGRDQAQQLNILANYAHVHNKKWLVTYRDDTPHAHDKSICIRAARKAFEEEQETRKKMAQEQQDSQRRDEHQVIVFCGDGISDLSAAREADVLFARRGRDLEKYCRTHKLPFLPFDTFEEVHTIVQGLHEGSLSIVDIRKRQQDECEKAI</sequence>